<dbReference type="Pfam" id="PF13524">
    <property type="entry name" value="Glyco_trans_1_2"/>
    <property type="match status" value="1"/>
</dbReference>
<evidence type="ECO:0000259" key="1">
    <source>
        <dbReference type="Pfam" id="PF13524"/>
    </source>
</evidence>
<proteinExistence type="predicted"/>
<organism evidence="2 3">
    <name type="scientific">Capillibacterium thermochitinicola</name>
    <dbReference type="NCBI Taxonomy" id="2699427"/>
    <lineage>
        <taxon>Bacteria</taxon>
        <taxon>Bacillati</taxon>
        <taxon>Bacillota</taxon>
        <taxon>Capillibacterium</taxon>
    </lineage>
</organism>
<evidence type="ECO:0000313" key="3">
    <source>
        <dbReference type="Proteomes" id="UP000657177"/>
    </source>
</evidence>
<dbReference type="EMBL" id="JAAKDE010000004">
    <property type="protein sequence ID" value="MBA2132388.1"/>
    <property type="molecule type" value="Genomic_DNA"/>
</dbReference>
<dbReference type="Proteomes" id="UP000657177">
    <property type="component" value="Unassembled WGS sequence"/>
</dbReference>
<feature type="domain" description="Spore protein YkvP/CgeB glycosyl transferase-like" evidence="1">
    <location>
        <begin position="163"/>
        <end position="312"/>
    </location>
</feature>
<gene>
    <name evidence="2" type="ORF">G5B42_02345</name>
</gene>
<reference evidence="2" key="1">
    <citation type="submission" date="2020-06" db="EMBL/GenBank/DDBJ databases">
        <title>Novel chitinolytic bacterium.</title>
        <authorList>
            <person name="Ungkulpasvich U."/>
            <person name="Kosugi A."/>
            <person name="Uke A."/>
        </authorList>
    </citation>
    <scope>NUCLEOTIDE SEQUENCE</scope>
    <source>
        <strain evidence="2">UUS1-1</strain>
    </source>
</reference>
<accession>A0A8J6HZ97</accession>
<evidence type="ECO:0000313" key="2">
    <source>
        <dbReference type="EMBL" id="MBA2132388.1"/>
    </source>
</evidence>
<sequence length="356" mass="41623">MRVLFVDSGAMGFHYRYAYDIFVTLKKMKHHVRQVSPRNLSSRLIREFRPEVLLVVHGNRTPLEQVHYARSLGVKTVLWLVEDPYEIDLHRGPMVAAYDLVFTNERQAVAEYDHPRVFYLPWCCNPEVHRPLKTEEEYQSDLCFVGMGFPNRLKILNAIAPFLKRLNVKLIGVWDRWGELHPDLRKFVRPVVHDFHEVQKYFNGAKINLNIHRDPVNPPSDNSRGVGATSPNDRTFALAGCGAFQIVDSTRPDLFNYFTPDKEIVCFTTPDDLAEKIQYYLGKRKLRRQIGDAAHQRAYREHTYYHRLQQIFAEVAKLPTSYWARVSGRRPVAFSFSDSYLQKDGIWSFEPPRRIN</sequence>
<dbReference type="RefSeq" id="WP_181338843.1">
    <property type="nucleotide sequence ID" value="NZ_JAAKDE010000004.1"/>
</dbReference>
<protein>
    <submittedName>
        <fullName evidence="2">Glycosyltransferase</fullName>
    </submittedName>
</protein>
<keyword evidence="3" id="KW-1185">Reference proteome</keyword>
<dbReference type="AlphaFoldDB" id="A0A8J6HZ97"/>
<comment type="caution">
    <text evidence="2">The sequence shown here is derived from an EMBL/GenBank/DDBJ whole genome shotgun (WGS) entry which is preliminary data.</text>
</comment>
<dbReference type="SUPFAM" id="SSF53756">
    <property type="entry name" value="UDP-Glycosyltransferase/glycogen phosphorylase"/>
    <property type="match status" value="1"/>
</dbReference>
<dbReference type="InterPro" id="IPR055259">
    <property type="entry name" value="YkvP/CgeB_Glyco_trans-like"/>
</dbReference>
<name>A0A8J6HZ97_9FIRM</name>